<accession>A0A0D2JV66</accession>
<dbReference type="RefSeq" id="XP_013901707.1">
    <property type="nucleotide sequence ID" value="XM_014046253.1"/>
</dbReference>
<name>A0A0D2JV66_9CHLO</name>
<proteinExistence type="predicted"/>
<organism evidence="1 2">
    <name type="scientific">Monoraphidium neglectum</name>
    <dbReference type="NCBI Taxonomy" id="145388"/>
    <lineage>
        <taxon>Eukaryota</taxon>
        <taxon>Viridiplantae</taxon>
        <taxon>Chlorophyta</taxon>
        <taxon>core chlorophytes</taxon>
        <taxon>Chlorophyceae</taxon>
        <taxon>CS clade</taxon>
        <taxon>Sphaeropleales</taxon>
        <taxon>Selenastraceae</taxon>
        <taxon>Monoraphidium</taxon>
    </lineage>
</organism>
<dbReference type="KEGG" id="mng:MNEG_5275"/>
<reference evidence="1 2" key="1">
    <citation type="journal article" date="2013" name="BMC Genomics">
        <title>Reconstruction of the lipid metabolism for the microalga Monoraphidium neglectum from its genome sequence reveals characteristics suitable for biofuel production.</title>
        <authorList>
            <person name="Bogen C."/>
            <person name="Al-Dilaimi A."/>
            <person name="Albersmeier A."/>
            <person name="Wichmann J."/>
            <person name="Grundmann M."/>
            <person name="Rupp O."/>
            <person name="Lauersen K.J."/>
            <person name="Blifernez-Klassen O."/>
            <person name="Kalinowski J."/>
            <person name="Goesmann A."/>
            <person name="Mussgnug J.H."/>
            <person name="Kruse O."/>
        </authorList>
    </citation>
    <scope>NUCLEOTIDE SEQUENCE [LARGE SCALE GENOMIC DNA]</scope>
    <source>
        <strain evidence="1 2">SAG 48.87</strain>
    </source>
</reference>
<evidence type="ECO:0000313" key="1">
    <source>
        <dbReference type="EMBL" id="KIZ02688.1"/>
    </source>
</evidence>
<dbReference type="EMBL" id="KK100996">
    <property type="protein sequence ID" value="KIZ02688.1"/>
    <property type="molecule type" value="Genomic_DNA"/>
</dbReference>
<dbReference type="GeneID" id="25738152"/>
<sequence>MPPRREFFGIHVETIEPQRWFMPRFSITVPLSVWMPGNYWLQATVVGPLNKGQHFSVTRKELDSFTLEYARPMTPAPGRRAYEPPCRLEIHWAARPDHGMLTGDVEEADVASP</sequence>
<keyword evidence="2" id="KW-1185">Reference proteome</keyword>
<dbReference type="AlphaFoldDB" id="A0A0D2JV66"/>
<gene>
    <name evidence="1" type="ORF">MNEG_5275</name>
</gene>
<protein>
    <submittedName>
        <fullName evidence="1">Uncharacterized protein</fullName>
    </submittedName>
</protein>
<evidence type="ECO:0000313" key="2">
    <source>
        <dbReference type="Proteomes" id="UP000054498"/>
    </source>
</evidence>
<dbReference type="Proteomes" id="UP000054498">
    <property type="component" value="Unassembled WGS sequence"/>
</dbReference>